<dbReference type="PATRIC" id="fig|1305737.6.peg.34"/>
<reference evidence="1 2" key="1">
    <citation type="submission" date="2015-09" db="EMBL/GenBank/DDBJ databases">
        <title>Identification and resolution of microdiversity through metagenomic sequencing of parallel consortia.</title>
        <authorList>
            <person name="Nelson W.C."/>
            <person name="Romine M.F."/>
            <person name="Lindemann S.R."/>
        </authorList>
    </citation>
    <scope>NUCLEOTIDE SEQUENCE [LARGE SCALE GENOMIC DNA]</scope>
    <source>
        <strain evidence="1">HL-49</strain>
    </source>
</reference>
<dbReference type="OrthoDB" id="1434750at2"/>
<dbReference type="PROSITE" id="PS51257">
    <property type="entry name" value="PROKAR_LIPOPROTEIN"/>
    <property type="match status" value="1"/>
</dbReference>
<gene>
    <name evidence="1" type="ORF">HLUCCX10_15345</name>
</gene>
<evidence type="ECO:0000313" key="1">
    <source>
        <dbReference type="EMBL" id="KPQ11294.1"/>
    </source>
</evidence>
<accession>A0A0P7X837</accession>
<sequence>MKYLKKWTSRTVLAILILFVSGCSYRIADLTIASTKLHTIQDFEQPKKRVKGKSLGLFGEGASLGDAIDDALHQAGADYDLLIDVVVRRKTYLLVEGFLVEGTAINSKSLMPFQERNSTQN</sequence>
<dbReference type="EMBL" id="LJXT01000123">
    <property type="protein sequence ID" value="KPQ11294.1"/>
    <property type="molecule type" value="Genomic_DNA"/>
</dbReference>
<proteinExistence type="predicted"/>
<evidence type="ECO:0008006" key="3">
    <source>
        <dbReference type="Google" id="ProtNLM"/>
    </source>
</evidence>
<dbReference type="Proteomes" id="UP000050421">
    <property type="component" value="Unassembled WGS sequence"/>
</dbReference>
<dbReference type="STRING" id="1305737.GCA_000526355_01128"/>
<organism evidence="1 2">
    <name type="scientific">Algoriphagus marincola HL-49</name>
    <dbReference type="NCBI Taxonomy" id="1305737"/>
    <lineage>
        <taxon>Bacteria</taxon>
        <taxon>Pseudomonadati</taxon>
        <taxon>Bacteroidota</taxon>
        <taxon>Cytophagia</taxon>
        <taxon>Cytophagales</taxon>
        <taxon>Cyclobacteriaceae</taxon>
        <taxon>Algoriphagus</taxon>
    </lineage>
</organism>
<protein>
    <recommendedName>
        <fullName evidence="3">Lipoprotein</fullName>
    </recommendedName>
</protein>
<name>A0A0P7X837_9BACT</name>
<evidence type="ECO:0000313" key="2">
    <source>
        <dbReference type="Proteomes" id="UP000050421"/>
    </source>
</evidence>
<dbReference type="AlphaFoldDB" id="A0A0P7X837"/>
<comment type="caution">
    <text evidence="1">The sequence shown here is derived from an EMBL/GenBank/DDBJ whole genome shotgun (WGS) entry which is preliminary data.</text>
</comment>